<organism evidence="8 9">
    <name type="scientific">Elliptochloris bilobata</name>
    <dbReference type="NCBI Taxonomy" id="381761"/>
    <lineage>
        <taxon>Eukaryota</taxon>
        <taxon>Viridiplantae</taxon>
        <taxon>Chlorophyta</taxon>
        <taxon>core chlorophytes</taxon>
        <taxon>Trebouxiophyceae</taxon>
        <taxon>Trebouxiophyceae incertae sedis</taxon>
        <taxon>Elliptochloris clade</taxon>
        <taxon>Elliptochloris</taxon>
    </lineage>
</organism>
<feature type="domain" description="Exonuclease" evidence="7">
    <location>
        <begin position="135"/>
        <end position="296"/>
    </location>
</feature>
<dbReference type="EMBL" id="JALJOU010000001">
    <property type="protein sequence ID" value="KAK9846642.1"/>
    <property type="molecule type" value="Genomic_DNA"/>
</dbReference>
<dbReference type="InterPro" id="IPR036397">
    <property type="entry name" value="RNaseH_sf"/>
</dbReference>
<dbReference type="InterPro" id="IPR013520">
    <property type="entry name" value="Ribonucl_H"/>
</dbReference>
<evidence type="ECO:0000256" key="5">
    <source>
        <dbReference type="ARBA" id="ARBA00022839"/>
    </source>
</evidence>
<sequence length="431" mass="46936">MTGSKGTWKEFLKEEGVSEKRADPALHSWQVLAAFVATLHDTKAVRRFLRWEGEQQSDAEARAAALKNRVSHVVRPLLTQSMRTGRNAWDLVVLTERHPRFADCYTLPSYEKCWRRLQRRYDCVDRKGGGSVAPVLYALDCEMCETTDDTRALARLCVVNQLGDIVLEMLVKPMKRIVDYRTSITGLSAKDFEGLELRRADAQRAVAALLAAPGAVLVGHALHHDLHALRLDFQPVIDTSLLYTYSGLANCTPALADLCRAVLGRELRPPHAAHDCGADAATAMELVRHLLEGGFMVVDAPKTQVPWDELRRLSVHGIKPGTSEAHLRGMLPAGAPALEDLCYTGGRLGALQFAHPGDADAAFAMLQGDQGIDSAGRAQKTMHLADGSFVKVRKNAAHAGQAFGRDAKPNRAFRKRKAADAAGAAVEAGVG</sequence>
<evidence type="ECO:0000256" key="6">
    <source>
        <dbReference type="ARBA" id="ARBA00023242"/>
    </source>
</evidence>
<dbReference type="InterPro" id="IPR047021">
    <property type="entry name" value="REXO1/3/4-like"/>
</dbReference>
<dbReference type="AlphaFoldDB" id="A0AAW1SMA8"/>
<dbReference type="SMART" id="SM00479">
    <property type="entry name" value="EXOIII"/>
    <property type="match status" value="1"/>
</dbReference>
<keyword evidence="9" id="KW-1185">Reference proteome</keyword>
<dbReference type="GO" id="GO:0003676">
    <property type="term" value="F:nucleic acid binding"/>
    <property type="evidence" value="ECO:0007669"/>
    <property type="project" value="InterPro"/>
</dbReference>
<protein>
    <recommendedName>
        <fullName evidence="7">Exonuclease domain-containing protein</fullName>
    </recommendedName>
</protein>
<dbReference type="InterPro" id="IPR012337">
    <property type="entry name" value="RNaseH-like_sf"/>
</dbReference>
<evidence type="ECO:0000313" key="9">
    <source>
        <dbReference type="Proteomes" id="UP001445335"/>
    </source>
</evidence>
<name>A0AAW1SMA8_9CHLO</name>
<evidence type="ECO:0000259" key="7">
    <source>
        <dbReference type="SMART" id="SM00479"/>
    </source>
</evidence>
<evidence type="ECO:0000256" key="4">
    <source>
        <dbReference type="ARBA" id="ARBA00022801"/>
    </source>
</evidence>
<dbReference type="PANTHER" id="PTHR12801:SF115">
    <property type="entry name" value="FI18136P1-RELATED"/>
    <property type="match status" value="1"/>
</dbReference>
<evidence type="ECO:0000256" key="1">
    <source>
        <dbReference type="ARBA" id="ARBA00004123"/>
    </source>
</evidence>
<comment type="caution">
    <text evidence="8">The sequence shown here is derived from an EMBL/GenBank/DDBJ whole genome shotgun (WGS) entry which is preliminary data.</text>
</comment>
<keyword evidence="5" id="KW-0269">Exonuclease</keyword>
<dbReference type="InterPro" id="IPR034922">
    <property type="entry name" value="REX1-like_exo"/>
</dbReference>
<comment type="similarity">
    <text evidence="2">Belongs to the REXO1/REXO3 family.</text>
</comment>
<dbReference type="Gene3D" id="3.30.420.10">
    <property type="entry name" value="Ribonuclease H-like superfamily/Ribonuclease H"/>
    <property type="match status" value="1"/>
</dbReference>
<dbReference type="SUPFAM" id="SSF53098">
    <property type="entry name" value="Ribonuclease H-like"/>
    <property type="match status" value="1"/>
</dbReference>
<proteinExistence type="inferred from homology"/>
<evidence type="ECO:0000256" key="3">
    <source>
        <dbReference type="ARBA" id="ARBA00022722"/>
    </source>
</evidence>
<evidence type="ECO:0000313" key="8">
    <source>
        <dbReference type="EMBL" id="KAK9846642.1"/>
    </source>
</evidence>
<keyword evidence="4" id="KW-0378">Hydrolase</keyword>
<dbReference type="CDD" id="cd06145">
    <property type="entry name" value="REX1_like"/>
    <property type="match status" value="1"/>
</dbReference>
<keyword evidence="6" id="KW-0539">Nucleus</keyword>
<dbReference type="GO" id="GO:0004527">
    <property type="term" value="F:exonuclease activity"/>
    <property type="evidence" value="ECO:0007669"/>
    <property type="project" value="UniProtKB-KW"/>
</dbReference>
<dbReference type="Proteomes" id="UP001445335">
    <property type="component" value="Unassembled WGS sequence"/>
</dbReference>
<keyword evidence="3" id="KW-0540">Nuclease</keyword>
<evidence type="ECO:0000256" key="2">
    <source>
        <dbReference type="ARBA" id="ARBA00006357"/>
    </source>
</evidence>
<dbReference type="GO" id="GO:0005634">
    <property type="term" value="C:nucleus"/>
    <property type="evidence" value="ECO:0007669"/>
    <property type="project" value="UniProtKB-SubCell"/>
</dbReference>
<reference evidence="8 9" key="1">
    <citation type="journal article" date="2024" name="Nat. Commun.">
        <title>Phylogenomics reveals the evolutionary origins of lichenization in chlorophyte algae.</title>
        <authorList>
            <person name="Puginier C."/>
            <person name="Libourel C."/>
            <person name="Otte J."/>
            <person name="Skaloud P."/>
            <person name="Haon M."/>
            <person name="Grisel S."/>
            <person name="Petersen M."/>
            <person name="Berrin J.G."/>
            <person name="Delaux P.M."/>
            <person name="Dal Grande F."/>
            <person name="Keller J."/>
        </authorList>
    </citation>
    <scope>NUCLEOTIDE SEQUENCE [LARGE SCALE GENOMIC DNA]</scope>
    <source>
        <strain evidence="8 9">SAG 245.80</strain>
    </source>
</reference>
<dbReference type="PANTHER" id="PTHR12801">
    <property type="entry name" value="RNA EXONUCLEASE REXO1 / RECO3 FAMILY MEMBER-RELATED"/>
    <property type="match status" value="1"/>
</dbReference>
<comment type="subcellular location">
    <subcellularLocation>
        <location evidence="1">Nucleus</location>
    </subcellularLocation>
</comment>
<accession>A0AAW1SMA8</accession>
<gene>
    <name evidence="8" type="ORF">WJX81_008267</name>
</gene>